<proteinExistence type="predicted"/>
<dbReference type="EMBL" id="CM042024">
    <property type="protein sequence ID" value="KAI3811638.1"/>
    <property type="molecule type" value="Genomic_DNA"/>
</dbReference>
<protein>
    <submittedName>
        <fullName evidence="1">Uncharacterized protein</fullName>
    </submittedName>
</protein>
<evidence type="ECO:0000313" key="2">
    <source>
        <dbReference type="Proteomes" id="UP001056120"/>
    </source>
</evidence>
<accession>A0ACB9IVU0</accession>
<organism evidence="1 2">
    <name type="scientific">Smallanthus sonchifolius</name>
    <dbReference type="NCBI Taxonomy" id="185202"/>
    <lineage>
        <taxon>Eukaryota</taxon>
        <taxon>Viridiplantae</taxon>
        <taxon>Streptophyta</taxon>
        <taxon>Embryophyta</taxon>
        <taxon>Tracheophyta</taxon>
        <taxon>Spermatophyta</taxon>
        <taxon>Magnoliopsida</taxon>
        <taxon>eudicotyledons</taxon>
        <taxon>Gunneridae</taxon>
        <taxon>Pentapetalae</taxon>
        <taxon>asterids</taxon>
        <taxon>campanulids</taxon>
        <taxon>Asterales</taxon>
        <taxon>Asteraceae</taxon>
        <taxon>Asteroideae</taxon>
        <taxon>Heliantheae alliance</taxon>
        <taxon>Millerieae</taxon>
        <taxon>Smallanthus</taxon>
    </lineage>
</organism>
<evidence type="ECO:0000313" key="1">
    <source>
        <dbReference type="EMBL" id="KAI3811638.1"/>
    </source>
</evidence>
<reference evidence="1 2" key="2">
    <citation type="journal article" date="2022" name="Mol. Ecol. Resour.">
        <title>The genomes of chicory, endive, great burdock and yacon provide insights into Asteraceae paleo-polyploidization history and plant inulin production.</title>
        <authorList>
            <person name="Fan W."/>
            <person name="Wang S."/>
            <person name="Wang H."/>
            <person name="Wang A."/>
            <person name="Jiang F."/>
            <person name="Liu H."/>
            <person name="Zhao H."/>
            <person name="Xu D."/>
            <person name="Zhang Y."/>
        </authorList>
    </citation>
    <scope>NUCLEOTIDE SEQUENCE [LARGE SCALE GENOMIC DNA]</scope>
    <source>
        <strain evidence="2">cv. Yunnan</strain>
        <tissue evidence="1">Leaves</tissue>
    </source>
</reference>
<sequence length="78" mass="8918">MGLRAYLPKSNPRRPAELRRRPASLSHFLSISRLSFLSFFSNGNVETCSLPAIQEEEHYDAPKEKKNQESISDLEGLR</sequence>
<dbReference type="Proteomes" id="UP001056120">
    <property type="component" value="Linkage Group LG07"/>
</dbReference>
<comment type="caution">
    <text evidence="1">The sequence shown here is derived from an EMBL/GenBank/DDBJ whole genome shotgun (WGS) entry which is preliminary data.</text>
</comment>
<keyword evidence="2" id="KW-1185">Reference proteome</keyword>
<reference evidence="2" key="1">
    <citation type="journal article" date="2022" name="Mol. Ecol. Resour.">
        <title>The genomes of chicory, endive, great burdock and yacon provide insights into Asteraceae palaeo-polyploidization history and plant inulin production.</title>
        <authorList>
            <person name="Fan W."/>
            <person name="Wang S."/>
            <person name="Wang H."/>
            <person name="Wang A."/>
            <person name="Jiang F."/>
            <person name="Liu H."/>
            <person name="Zhao H."/>
            <person name="Xu D."/>
            <person name="Zhang Y."/>
        </authorList>
    </citation>
    <scope>NUCLEOTIDE SEQUENCE [LARGE SCALE GENOMIC DNA]</scope>
    <source>
        <strain evidence="2">cv. Yunnan</strain>
    </source>
</reference>
<name>A0ACB9IVU0_9ASTR</name>
<gene>
    <name evidence="1" type="ORF">L1987_21364</name>
</gene>